<dbReference type="EC" id="2.7.13.3" evidence="3"/>
<sequence length="1011" mass="112499">MKSVFFVILFLSFFSFEVEAQNSSIAQFSASKIQQQDISHSLQYVSIGNSQLPKYKAPLADWLKMFNKHNMSDMFKDRYVTAFEIYNDTQNRDWFIHPYGSVVETIQVAVYQNYSPAVSSFSGLDHTNIYPLHYGSKIEIPFGESVTVLMVFNSDFFFAPIKIALQADQKMQEIVAVDNIILFLCIGVCLALGIYNLFIYLVMRDNQYLYYALSTLFYTSGWAAVFGIFEYLHMFSAKDWLMPGFLLGSAFSAFFQIEFFRLNVSSKPAMYLLLVLGCLCLLFLPLAIYSQALGLIIVSIMTSAVLLTGLTIGIISWSKGYRPARYLTIAILCVIIPNLIGNLLNLRILSDINLDIYLLGLIGIAADTLILAFALAEKMRLVNSRNAALKQQLEHKVKIRTQALSEANTKLAKTNQELVEANSAKDHFLANMSHEVRTPLTSIIGYADGILLGDIDKAEQERVTNIIYQNGAHLLRIINDILDLSKIDANKLEFDAQPCHLFTLLGEIESVAGKRARDKGIGFHVNYDFPLPDKIITDAIRLKQILFNLTNNALKFTQSGHITLNVSIANTTLIIKVIDTGEGISQSDMHKLFHPFTQADSVINRQVGGTGLGLSIAKRLAQGLGGDISALSQLRKGSTFAVSIKLVTPKNVPWLSTVGEIDMSNIHQITHETDVPKFAACNVLLADDHPNNRELVALLLKRMNINVVEVADGHQALQAMHTGQFDLLLLDIHMPELDGIETLKAVRGSGNKTPAIALTANTMKHEVDHYLRIGFADHLAKPIDREVFFSKVSRYLNLAKAEQANIDDDKMLPLVQGYITDLRGELGSIEQAWHKRDLAEITASIHKIKGAAGSFGLANIGDVFSRIEKSVKNNDEVALQTTLPQALRYAYACINMPGVDVALAVVNFNHSFPLYLAQLPDAISQCENQLGDIAQALRAGDDIKTTQLIKNAQELFNRYAFEKEASLLDEICSSIACRDYNSARHETVLQQVRSVLENISRALESHIKNIV</sequence>
<dbReference type="PANTHER" id="PTHR43047">
    <property type="entry name" value="TWO-COMPONENT HISTIDINE PROTEIN KINASE"/>
    <property type="match status" value="1"/>
</dbReference>
<dbReference type="Gene3D" id="1.10.287.130">
    <property type="match status" value="1"/>
</dbReference>
<proteinExistence type="predicted"/>
<evidence type="ECO:0000256" key="8">
    <source>
        <dbReference type="ARBA" id="ARBA00022692"/>
    </source>
</evidence>
<evidence type="ECO:0000256" key="6">
    <source>
        <dbReference type="ARBA" id="ARBA00022553"/>
    </source>
</evidence>
<feature type="transmembrane region" description="Helical" evidence="16">
    <location>
        <begin position="180"/>
        <end position="201"/>
    </location>
</feature>
<evidence type="ECO:0000313" key="22">
    <source>
        <dbReference type="Proteomes" id="UP001461163"/>
    </source>
</evidence>
<name>A0ABU9SVL4_9ALTE</name>
<dbReference type="InterPro" id="IPR011623">
    <property type="entry name" value="7TMR_DISM_rcpt_extracell_dom1"/>
</dbReference>
<keyword evidence="9" id="KW-0418">Kinase</keyword>
<dbReference type="Pfam" id="PF07695">
    <property type="entry name" value="7TMR-DISM_7TM"/>
    <property type="match status" value="1"/>
</dbReference>
<feature type="chain" id="PRO_5047103555" description="histidine kinase" evidence="17">
    <location>
        <begin position="21"/>
        <end position="1011"/>
    </location>
</feature>
<keyword evidence="17" id="KW-0732">Signal</keyword>
<feature type="modified residue" description="Phosphohistidine" evidence="14">
    <location>
        <position position="846"/>
    </location>
</feature>
<dbReference type="SMART" id="SM00448">
    <property type="entry name" value="REC"/>
    <property type="match status" value="1"/>
</dbReference>
<dbReference type="SUPFAM" id="SSF55874">
    <property type="entry name" value="ATPase domain of HSP90 chaperone/DNA topoisomerase II/histidine kinase"/>
    <property type="match status" value="1"/>
</dbReference>
<feature type="domain" description="Histidine kinase" evidence="18">
    <location>
        <begin position="431"/>
        <end position="648"/>
    </location>
</feature>
<dbReference type="Gene3D" id="1.20.120.160">
    <property type="entry name" value="HPT domain"/>
    <property type="match status" value="1"/>
</dbReference>
<keyword evidence="10" id="KW-0067">ATP-binding</keyword>
<evidence type="ECO:0000256" key="9">
    <source>
        <dbReference type="ARBA" id="ARBA00022777"/>
    </source>
</evidence>
<feature type="transmembrane region" description="Helical" evidence="16">
    <location>
        <begin position="208"/>
        <end position="228"/>
    </location>
</feature>
<dbReference type="InterPro" id="IPR008207">
    <property type="entry name" value="Sig_transdc_His_kin_Hpt_dom"/>
</dbReference>
<dbReference type="InterPro" id="IPR004358">
    <property type="entry name" value="Sig_transdc_His_kin-like_C"/>
</dbReference>
<dbReference type="SUPFAM" id="SSF47384">
    <property type="entry name" value="Homodimeric domain of signal transducing histidine kinase"/>
    <property type="match status" value="1"/>
</dbReference>
<keyword evidence="8 16" id="KW-0812">Transmembrane</keyword>
<evidence type="ECO:0000256" key="17">
    <source>
        <dbReference type="SAM" id="SignalP"/>
    </source>
</evidence>
<keyword evidence="5" id="KW-0997">Cell inner membrane</keyword>
<evidence type="ECO:0000256" key="4">
    <source>
        <dbReference type="ARBA" id="ARBA00022475"/>
    </source>
</evidence>
<comment type="subcellular location">
    <subcellularLocation>
        <location evidence="2">Cell inner membrane</location>
        <topology evidence="2">Multi-pass membrane protein</topology>
    </subcellularLocation>
</comment>
<dbReference type="CDD" id="cd16922">
    <property type="entry name" value="HATPase_EvgS-ArcB-TorS-like"/>
    <property type="match status" value="1"/>
</dbReference>
<dbReference type="Pfam" id="PF00072">
    <property type="entry name" value="Response_reg"/>
    <property type="match status" value="1"/>
</dbReference>
<organism evidence="21 22">
    <name type="scientific">Paraglaciecola mesophila</name>
    <dbReference type="NCBI Taxonomy" id="197222"/>
    <lineage>
        <taxon>Bacteria</taxon>
        <taxon>Pseudomonadati</taxon>
        <taxon>Pseudomonadota</taxon>
        <taxon>Gammaproteobacteria</taxon>
        <taxon>Alteromonadales</taxon>
        <taxon>Alteromonadaceae</taxon>
        <taxon>Paraglaciecola</taxon>
    </lineage>
</organism>
<feature type="domain" description="Response regulatory" evidence="19">
    <location>
        <begin position="682"/>
        <end position="796"/>
    </location>
</feature>
<keyword evidence="13 16" id="KW-0472">Membrane</keyword>
<evidence type="ECO:0000313" key="21">
    <source>
        <dbReference type="EMBL" id="MEM5497862.1"/>
    </source>
</evidence>
<reference evidence="21 22" key="1">
    <citation type="submission" date="2024-03" db="EMBL/GenBank/DDBJ databases">
        <title>Community enrichment and isolation of bacterial strains for fucoidan degradation.</title>
        <authorList>
            <person name="Sichert A."/>
        </authorList>
    </citation>
    <scope>NUCLEOTIDE SEQUENCE [LARGE SCALE GENOMIC DNA]</scope>
    <source>
        <strain evidence="21 22">AS12</strain>
    </source>
</reference>
<evidence type="ECO:0000259" key="18">
    <source>
        <dbReference type="PROSITE" id="PS50109"/>
    </source>
</evidence>
<dbReference type="Pfam" id="PF00512">
    <property type="entry name" value="HisKA"/>
    <property type="match status" value="1"/>
</dbReference>
<keyword evidence="11 16" id="KW-1133">Transmembrane helix</keyword>
<evidence type="ECO:0000256" key="1">
    <source>
        <dbReference type="ARBA" id="ARBA00000085"/>
    </source>
</evidence>
<dbReference type="SUPFAM" id="SSF52172">
    <property type="entry name" value="CheY-like"/>
    <property type="match status" value="1"/>
</dbReference>
<dbReference type="CDD" id="cd17546">
    <property type="entry name" value="REC_hyHK_CKI1_RcsC-like"/>
    <property type="match status" value="1"/>
</dbReference>
<feature type="transmembrane region" description="Helical" evidence="16">
    <location>
        <begin position="324"/>
        <end position="344"/>
    </location>
</feature>
<dbReference type="RefSeq" id="WP_342881688.1">
    <property type="nucleotide sequence ID" value="NZ_JBBMQS010000005.1"/>
</dbReference>
<evidence type="ECO:0000256" key="11">
    <source>
        <dbReference type="ARBA" id="ARBA00022989"/>
    </source>
</evidence>
<evidence type="ECO:0000256" key="12">
    <source>
        <dbReference type="ARBA" id="ARBA00023012"/>
    </source>
</evidence>
<dbReference type="PROSITE" id="PS50109">
    <property type="entry name" value="HIS_KIN"/>
    <property type="match status" value="1"/>
</dbReference>
<accession>A0ABU9SVL4</accession>
<dbReference type="PROSITE" id="PS50110">
    <property type="entry name" value="RESPONSE_REGULATORY"/>
    <property type="match status" value="1"/>
</dbReference>
<dbReference type="Proteomes" id="UP001461163">
    <property type="component" value="Unassembled WGS sequence"/>
</dbReference>
<dbReference type="InterPro" id="IPR003594">
    <property type="entry name" value="HATPase_dom"/>
</dbReference>
<feature type="signal peptide" evidence="17">
    <location>
        <begin position="1"/>
        <end position="20"/>
    </location>
</feature>
<comment type="catalytic activity">
    <reaction evidence="1">
        <text>ATP + protein L-histidine = ADP + protein N-phospho-L-histidine.</text>
        <dbReference type="EC" id="2.7.13.3"/>
    </reaction>
</comment>
<dbReference type="InterPro" id="IPR011006">
    <property type="entry name" value="CheY-like_superfamily"/>
</dbReference>
<keyword evidence="7" id="KW-0808">Transferase</keyword>
<keyword evidence="10" id="KW-0547">Nucleotide-binding</keyword>
<dbReference type="InterPro" id="IPR003661">
    <property type="entry name" value="HisK_dim/P_dom"/>
</dbReference>
<dbReference type="PROSITE" id="PS50894">
    <property type="entry name" value="HPT"/>
    <property type="match status" value="1"/>
</dbReference>
<dbReference type="Gene3D" id="3.40.50.2300">
    <property type="match status" value="1"/>
</dbReference>
<keyword evidence="22" id="KW-1185">Reference proteome</keyword>
<evidence type="ECO:0000256" key="2">
    <source>
        <dbReference type="ARBA" id="ARBA00004429"/>
    </source>
</evidence>
<dbReference type="CDD" id="cd00082">
    <property type="entry name" value="HisKA"/>
    <property type="match status" value="1"/>
</dbReference>
<dbReference type="Pfam" id="PF02518">
    <property type="entry name" value="HATPase_c"/>
    <property type="match status" value="1"/>
</dbReference>
<feature type="transmembrane region" description="Helical" evidence="16">
    <location>
        <begin position="295"/>
        <end position="317"/>
    </location>
</feature>
<comment type="caution">
    <text evidence="21">The sequence shown here is derived from an EMBL/GenBank/DDBJ whole genome shotgun (WGS) entry which is preliminary data.</text>
</comment>
<dbReference type="InterPro" id="IPR001789">
    <property type="entry name" value="Sig_transdc_resp-reg_receiver"/>
</dbReference>
<dbReference type="EMBL" id="JBBMQS010000005">
    <property type="protein sequence ID" value="MEM5497862.1"/>
    <property type="molecule type" value="Genomic_DNA"/>
</dbReference>
<feature type="transmembrane region" description="Helical" evidence="16">
    <location>
        <begin position="269"/>
        <end position="289"/>
    </location>
</feature>
<dbReference type="InterPro" id="IPR005467">
    <property type="entry name" value="His_kinase_dom"/>
</dbReference>
<feature type="modified residue" description="4-aspartylphosphate" evidence="15">
    <location>
        <position position="731"/>
    </location>
</feature>
<dbReference type="PRINTS" id="PR00344">
    <property type="entry name" value="BCTRLSENSOR"/>
</dbReference>
<dbReference type="SMART" id="SM00387">
    <property type="entry name" value="HATPase_c"/>
    <property type="match status" value="1"/>
</dbReference>
<evidence type="ECO:0000256" key="7">
    <source>
        <dbReference type="ARBA" id="ARBA00022679"/>
    </source>
</evidence>
<dbReference type="Pfam" id="PF01627">
    <property type="entry name" value="Hpt"/>
    <property type="match status" value="1"/>
</dbReference>
<evidence type="ECO:0000256" key="13">
    <source>
        <dbReference type="ARBA" id="ARBA00023136"/>
    </source>
</evidence>
<gene>
    <name evidence="21" type="ORF">WNY77_10700</name>
</gene>
<dbReference type="InterPro" id="IPR036097">
    <property type="entry name" value="HisK_dim/P_sf"/>
</dbReference>
<dbReference type="SMART" id="SM00388">
    <property type="entry name" value="HisKA"/>
    <property type="match status" value="1"/>
</dbReference>
<keyword evidence="6 15" id="KW-0597">Phosphoprotein</keyword>
<keyword evidence="4" id="KW-1003">Cell membrane</keyword>
<dbReference type="Gene3D" id="3.30.565.10">
    <property type="entry name" value="Histidine kinase-like ATPase, C-terminal domain"/>
    <property type="match status" value="1"/>
</dbReference>
<protein>
    <recommendedName>
        <fullName evidence="3">histidine kinase</fullName>
        <ecNumber evidence="3">2.7.13.3</ecNumber>
    </recommendedName>
</protein>
<dbReference type="InterPro" id="IPR036641">
    <property type="entry name" value="HPT_dom_sf"/>
</dbReference>
<evidence type="ECO:0000256" key="5">
    <source>
        <dbReference type="ARBA" id="ARBA00022519"/>
    </source>
</evidence>
<evidence type="ECO:0000256" key="3">
    <source>
        <dbReference type="ARBA" id="ARBA00012438"/>
    </source>
</evidence>
<feature type="domain" description="HPt" evidence="20">
    <location>
        <begin position="807"/>
        <end position="904"/>
    </location>
</feature>
<dbReference type="SUPFAM" id="SSF47226">
    <property type="entry name" value="Histidine-containing phosphotransfer domain, HPT domain"/>
    <property type="match status" value="1"/>
</dbReference>
<evidence type="ECO:0000256" key="10">
    <source>
        <dbReference type="ARBA" id="ARBA00022840"/>
    </source>
</evidence>
<evidence type="ECO:0000256" key="15">
    <source>
        <dbReference type="PROSITE-ProRule" id="PRU00169"/>
    </source>
</evidence>
<dbReference type="InterPro" id="IPR036890">
    <property type="entry name" value="HATPase_C_sf"/>
</dbReference>
<keyword evidence="12" id="KW-0902">Two-component regulatory system</keyword>
<evidence type="ECO:0000259" key="20">
    <source>
        <dbReference type="PROSITE" id="PS50894"/>
    </source>
</evidence>
<dbReference type="PANTHER" id="PTHR43047:SF72">
    <property type="entry name" value="OSMOSENSING HISTIDINE PROTEIN KINASE SLN1"/>
    <property type="match status" value="1"/>
</dbReference>
<feature type="transmembrane region" description="Helical" evidence="16">
    <location>
        <begin position="356"/>
        <end position="376"/>
    </location>
</feature>
<evidence type="ECO:0000256" key="14">
    <source>
        <dbReference type="PROSITE-ProRule" id="PRU00110"/>
    </source>
</evidence>
<evidence type="ECO:0000259" key="19">
    <source>
        <dbReference type="PROSITE" id="PS50110"/>
    </source>
</evidence>
<evidence type="ECO:0000256" key="16">
    <source>
        <dbReference type="SAM" id="Phobius"/>
    </source>
</evidence>